<dbReference type="HOGENOM" id="CLU_2027607_0_0_1"/>
<gene>
    <name evidence="1" type="ORF">PILCRDRAFT_817108</name>
</gene>
<organism evidence="1 2">
    <name type="scientific">Piloderma croceum (strain F 1598)</name>
    <dbReference type="NCBI Taxonomy" id="765440"/>
    <lineage>
        <taxon>Eukaryota</taxon>
        <taxon>Fungi</taxon>
        <taxon>Dikarya</taxon>
        <taxon>Basidiomycota</taxon>
        <taxon>Agaricomycotina</taxon>
        <taxon>Agaricomycetes</taxon>
        <taxon>Agaricomycetidae</taxon>
        <taxon>Atheliales</taxon>
        <taxon>Atheliaceae</taxon>
        <taxon>Piloderma</taxon>
    </lineage>
</organism>
<proteinExistence type="predicted"/>
<evidence type="ECO:0000313" key="2">
    <source>
        <dbReference type="Proteomes" id="UP000054166"/>
    </source>
</evidence>
<sequence>MNFADRDPTTIFFHLSQGDVCVGFCHIFEDWPAVNDLKNSAVWRIFGRICYDEDGSVKSLCFIVCIFSAIIVGNTEFEWLGWVGTIRSREAGELGVDERFQLVGDDKSGSTCSEGYVTQACA</sequence>
<name>A0A0C3C675_PILCF</name>
<protein>
    <submittedName>
        <fullName evidence="1">Uncharacterized protein</fullName>
    </submittedName>
</protein>
<keyword evidence="2" id="KW-1185">Reference proteome</keyword>
<accession>A0A0C3C675</accession>
<dbReference type="EMBL" id="KN832985">
    <property type="protein sequence ID" value="KIM85127.1"/>
    <property type="molecule type" value="Genomic_DNA"/>
</dbReference>
<reference evidence="1 2" key="1">
    <citation type="submission" date="2014-04" db="EMBL/GenBank/DDBJ databases">
        <authorList>
            <consortium name="DOE Joint Genome Institute"/>
            <person name="Kuo A."/>
            <person name="Tarkka M."/>
            <person name="Buscot F."/>
            <person name="Kohler A."/>
            <person name="Nagy L.G."/>
            <person name="Floudas D."/>
            <person name="Copeland A."/>
            <person name="Barry K.W."/>
            <person name="Cichocki N."/>
            <person name="Veneault-Fourrey C."/>
            <person name="LaButti K."/>
            <person name="Lindquist E.A."/>
            <person name="Lipzen A."/>
            <person name="Lundell T."/>
            <person name="Morin E."/>
            <person name="Murat C."/>
            <person name="Sun H."/>
            <person name="Tunlid A."/>
            <person name="Henrissat B."/>
            <person name="Grigoriev I.V."/>
            <person name="Hibbett D.S."/>
            <person name="Martin F."/>
            <person name="Nordberg H.P."/>
            <person name="Cantor M.N."/>
            <person name="Hua S.X."/>
        </authorList>
    </citation>
    <scope>NUCLEOTIDE SEQUENCE [LARGE SCALE GENOMIC DNA]</scope>
    <source>
        <strain evidence="1 2">F 1598</strain>
    </source>
</reference>
<dbReference type="InParanoid" id="A0A0C3C675"/>
<reference evidence="2" key="2">
    <citation type="submission" date="2015-01" db="EMBL/GenBank/DDBJ databases">
        <title>Evolutionary Origins and Diversification of the Mycorrhizal Mutualists.</title>
        <authorList>
            <consortium name="DOE Joint Genome Institute"/>
            <consortium name="Mycorrhizal Genomics Consortium"/>
            <person name="Kohler A."/>
            <person name="Kuo A."/>
            <person name="Nagy L.G."/>
            <person name="Floudas D."/>
            <person name="Copeland A."/>
            <person name="Barry K.W."/>
            <person name="Cichocki N."/>
            <person name="Veneault-Fourrey C."/>
            <person name="LaButti K."/>
            <person name="Lindquist E.A."/>
            <person name="Lipzen A."/>
            <person name="Lundell T."/>
            <person name="Morin E."/>
            <person name="Murat C."/>
            <person name="Riley R."/>
            <person name="Ohm R."/>
            <person name="Sun H."/>
            <person name="Tunlid A."/>
            <person name="Henrissat B."/>
            <person name="Grigoriev I.V."/>
            <person name="Hibbett D.S."/>
            <person name="Martin F."/>
        </authorList>
    </citation>
    <scope>NUCLEOTIDE SEQUENCE [LARGE SCALE GENOMIC DNA]</scope>
    <source>
        <strain evidence="2">F 1598</strain>
    </source>
</reference>
<dbReference type="Proteomes" id="UP000054166">
    <property type="component" value="Unassembled WGS sequence"/>
</dbReference>
<evidence type="ECO:0000313" key="1">
    <source>
        <dbReference type="EMBL" id="KIM85127.1"/>
    </source>
</evidence>
<dbReference type="AlphaFoldDB" id="A0A0C3C675"/>